<dbReference type="EMBL" id="JABBNI010000035">
    <property type="protein sequence ID" value="NMM64136.1"/>
    <property type="molecule type" value="Genomic_DNA"/>
</dbReference>
<dbReference type="PANTHER" id="PTHR34071:SF2">
    <property type="entry name" value="FLAVIN-NUCLEOTIDE-BINDING PROTEIN"/>
    <property type="match status" value="1"/>
</dbReference>
<comment type="caution">
    <text evidence="1">The sequence shown here is derived from an EMBL/GenBank/DDBJ whole genome shotgun (WGS) entry which is preliminary data.</text>
</comment>
<sequence length="160" mass="18462">MEKYHMRRQDRQISDENELNEILAQGKYVVISMCRDNEPYIVSLSYGYDKSQNVLFLHTGFKGLKIDFISYNPNVCATIIDDGGYIMGECGHEYRSIVINGKISFVENIEEKKYGMEVILNHLENVPSIIKEKTLKNDNVYDNITILKMDIISLTGKRGR</sequence>
<evidence type="ECO:0000313" key="1">
    <source>
        <dbReference type="EMBL" id="NMM64136.1"/>
    </source>
</evidence>
<dbReference type="PANTHER" id="PTHR34071">
    <property type="entry name" value="5-NITROIMIDAZOLE ANTIBIOTICS RESISTANCE PROTEIN, NIMA-FAMILY-RELATED PROTEIN-RELATED"/>
    <property type="match status" value="1"/>
</dbReference>
<gene>
    <name evidence="1" type="ORF">HBE96_16015</name>
</gene>
<keyword evidence="2" id="KW-1185">Reference proteome</keyword>
<dbReference type="Gene3D" id="2.30.110.10">
    <property type="entry name" value="Electron Transport, Fmn-binding Protein, Chain A"/>
    <property type="match status" value="1"/>
</dbReference>
<reference evidence="1 2" key="1">
    <citation type="submission" date="2020-06" db="EMBL/GenBank/DDBJ databases">
        <title>Complete Genome Sequence of Clostridium muelleri sp. nov. P21T, an Acid-Alcohol Producing Acetogen Isolated from Old Hay.</title>
        <authorList>
            <person name="Duncan K.E."/>
            <person name="Tanner R.S."/>
        </authorList>
    </citation>
    <scope>NUCLEOTIDE SEQUENCE [LARGE SCALE GENOMIC DNA]</scope>
    <source>
        <strain evidence="1 2">P21</strain>
    </source>
</reference>
<dbReference type="AlphaFoldDB" id="A0A7Y0EIK1"/>
<dbReference type="Pfam" id="PF12900">
    <property type="entry name" value="Pyridox_ox_2"/>
    <property type="match status" value="1"/>
</dbReference>
<name>A0A7Y0EIK1_9CLOT</name>
<dbReference type="SUPFAM" id="SSF50475">
    <property type="entry name" value="FMN-binding split barrel"/>
    <property type="match status" value="1"/>
</dbReference>
<protein>
    <submittedName>
        <fullName evidence="1">Flavin-nucleotide-binding protein</fullName>
    </submittedName>
</protein>
<proteinExistence type="predicted"/>
<organism evidence="1 2">
    <name type="scientific">Clostridium muellerianum</name>
    <dbReference type="NCBI Taxonomy" id="2716538"/>
    <lineage>
        <taxon>Bacteria</taxon>
        <taxon>Bacillati</taxon>
        <taxon>Bacillota</taxon>
        <taxon>Clostridia</taxon>
        <taxon>Eubacteriales</taxon>
        <taxon>Clostridiaceae</taxon>
        <taxon>Clostridium</taxon>
    </lineage>
</organism>
<evidence type="ECO:0000313" key="2">
    <source>
        <dbReference type="Proteomes" id="UP000537131"/>
    </source>
</evidence>
<accession>A0A7Y0EIK1</accession>
<dbReference type="RefSeq" id="WP_169298733.1">
    <property type="nucleotide sequence ID" value="NZ_JABBNI010000035.1"/>
</dbReference>
<dbReference type="InterPro" id="IPR012349">
    <property type="entry name" value="Split_barrel_FMN-bd"/>
</dbReference>
<dbReference type="Proteomes" id="UP000537131">
    <property type="component" value="Unassembled WGS sequence"/>
</dbReference>
<dbReference type="InterPro" id="IPR024747">
    <property type="entry name" value="Pyridox_Oxase-rel"/>
</dbReference>